<evidence type="ECO:0000313" key="2">
    <source>
        <dbReference type="EMBL" id="GAB94193.1"/>
    </source>
</evidence>
<dbReference type="EMBL" id="BAHD01000003">
    <property type="protein sequence ID" value="GAB94193.1"/>
    <property type="molecule type" value="Genomic_DNA"/>
</dbReference>
<protein>
    <recommendedName>
        <fullName evidence="4">Two-component histidine kinase</fullName>
    </recommendedName>
</protein>
<comment type="caution">
    <text evidence="2">The sequence shown here is derived from an EMBL/GenBank/DDBJ whole genome shotgun (WGS) entry which is preliminary data.</text>
</comment>
<dbReference type="STRING" id="1184609.KILIM_003_01160"/>
<keyword evidence="3" id="KW-1185">Reference proteome</keyword>
<dbReference type="InterPro" id="IPR036890">
    <property type="entry name" value="HATPase_C_sf"/>
</dbReference>
<gene>
    <name evidence="2" type="ORF">KILIM_003_01160</name>
</gene>
<feature type="region of interest" description="Disordered" evidence="1">
    <location>
        <begin position="73"/>
        <end position="120"/>
    </location>
</feature>
<dbReference type="Gene3D" id="3.30.565.10">
    <property type="entry name" value="Histidine kinase-like ATPase, C-terminal domain"/>
    <property type="match status" value="1"/>
</dbReference>
<accession>K6VDB4</accession>
<evidence type="ECO:0000256" key="1">
    <source>
        <dbReference type="SAM" id="MobiDB-lite"/>
    </source>
</evidence>
<name>K6VDB4_9MICO</name>
<proteinExistence type="predicted"/>
<sequence length="263" mass="27135">MSVGTGGQGGDHPSVVGVAVEHDLNHVADGIVEGVCVEARDLVAAVTVDHLTNHRVTRVDHFLDVFDESSQASQVGNVGEVPEGGAPSGVKGSPPVEVQDGADAVRGRGGGDGRGPRGGLGHEVHTEVTFEPTDPDTSALFLAVVREAAANITKHAPGAACRFTGAISSDGLELTISNDVPAARRPAPSSGVGLTLVADDLERAGGSLRAGIEGTQWMVRAQASAPGARAAATGRVNTNRSRLTRARWLPTTRLRRRSFLRAT</sequence>
<evidence type="ECO:0000313" key="3">
    <source>
        <dbReference type="Proteomes" id="UP000008366"/>
    </source>
</evidence>
<reference evidence="2 3" key="1">
    <citation type="submission" date="2012-08" db="EMBL/GenBank/DDBJ databases">
        <title>Whole genome shotgun sequence of Kineosphaera limosa NBRC 100340.</title>
        <authorList>
            <person name="Yoshida I."/>
            <person name="Isaki S."/>
            <person name="Hosoyama A."/>
            <person name="Tsuchikane K."/>
            <person name="Katsumata H."/>
            <person name="Ando Y."/>
            <person name="Ohji S."/>
            <person name="Hamada M."/>
            <person name="Tamura T."/>
            <person name="Yamazoe A."/>
            <person name="Yamazaki S."/>
            <person name="Fujita N."/>
        </authorList>
    </citation>
    <scope>NUCLEOTIDE SEQUENCE [LARGE SCALE GENOMIC DNA]</scope>
    <source>
        <strain evidence="2 3">NBRC 100340</strain>
    </source>
</reference>
<feature type="compositionally biased region" description="Basic and acidic residues" evidence="1">
    <location>
        <begin position="103"/>
        <end position="120"/>
    </location>
</feature>
<organism evidence="2 3">
    <name type="scientific">Kineosphaera limosa NBRC 100340</name>
    <dbReference type="NCBI Taxonomy" id="1184609"/>
    <lineage>
        <taxon>Bacteria</taxon>
        <taxon>Bacillati</taxon>
        <taxon>Actinomycetota</taxon>
        <taxon>Actinomycetes</taxon>
        <taxon>Micrococcales</taxon>
        <taxon>Dermatophilaceae</taxon>
        <taxon>Kineosphaera</taxon>
    </lineage>
</organism>
<dbReference type="AlphaFoldDB" id="K6VDB4"/>
<dbReference type="Proteomes" id="UP000008366">
    <property type="component" value="Unassembled WGS sequence"/>
</dbReference>
<evidence type="ECO:0008006" key="4">
    <source>
        <dbReference type="Google" id="ProtNLM"/>
    </source>
</evidence>